<reference evidence="15 16" key="2">
    <citation type="journal article" date="2010" name="J. Bacteriol.">
        <title>Complete genome sequence of Beijerinckia indica subsp. indica.</title>
        <authorList>
            <person name="Tamas I."/>
            <person name="Dedysh S.N."/>
            <person name="Liesack W."/>
            <person name="Stott M.B."/>
            <person name="Alam M."/>
            <person name="Murrell J.C."/>
            <person name="Dunfield P.F."/>
        </authorList>
    </citation>
    <scope>NUCLEOTIDE SEQUENCE [LARGE SCALE GENOMIC DNA]</scope>
    <source>
        <strain evidence="16">ATCC 9039 / DSM 1715 / NCIMB 8712</strain>
    </source>
</reference>
<dbReference type="SUPFAM" id="SSF160544">
    <property type="entry name" value="EscU C-terminal domain-like"/>
    <property type="match status" value="1"/>
</dbReference>
<dbReference type="EMBL" id="CP001016">
    <property type="protein sequence ID" value="ACB96377.1"/>
    <property type="molecule type" value="Genomic_DNA"/>
</dbReference>
<dbReference type="eggNOG" id="COG1377">
    <property type="taxonomic scope" value="Bacteria"/>
</dbReference>
<dbReference type="FunFam" id="3.40.1690.10:FF:000001">
    <property type="entry name" value="Flagellar biosynthetic protein FlhB"/>
    <property type="match status" value="1"/>
</dbReference>
<dbReference type="STRING" id="395963.Bind_2808"/>
<evidence type="ECO:0000313" key="15">
    <source>
        <dbReference type="EMBL" id="ACB96377.1"/>
    </source>
</evidence>
<proteinExistence type="inferred from homology"/>
<evidence type="ECO:0000256" key="13">
    <source>
        <dbReference type="RuleBase" id="RU364091"/>
    </source>
</evidence>
<sequence length="360" mass="40294">MAEKPDQDSQTEEPTAKKMDDAIEQGNLPISREMIIFASMLSLLIVNAFILRNSLADIVTLLKYVFNNSDQIPLRNQLDAVNLFQLILTETGPRLVPIILPFMIAGIAANIGQSKLRLILERIQPDFGHLSLISGWKKLFGQKNLAEFLKNVIKLSAVALLLFMVLKGNQDKLINAMFLDPSAIPELILSLSMRLLSVICIVTIVLATADLLWVKNQWRRDLRMSKQEIKDELKQMEGDPLIKARLRSVALDRIRKSMIADVPKATVVIANPTHFAVALRYVREEGGTPVVVAKGTDLIALKIREIAEAHNIPIVEDRPLARSLHASVEVNQAIPAEFYRAIAEIIHYLNTKKSPQLSIH</sequence>
<evidence type="ECO:0000313" key="16">
    <source>
        <dbReference type="Proteomes" id="UP000001695"/>
    </source>
</evidence>
<gene>
    <name evidence="13" type="primary">flhB</name>
    <name evidence="15" type="ordered locus">Bind_2808</name>
</gene>
<dbReference type="GO" id="GO:0009306">
    <property type="term" value="P:protein secretion"/>
    <property type="evidence" value="ECO:0007669"/>
    <property type="project" value="InterPro"/>
</dbReference>
<keyword evidence="11 13" id="KW-1006">Bacterial flagellum protein export</keyword>
<keyword evidence="7 13" id="KW-1005">Bacterial flagellum biogenesis</keyword>
<evidence type="ECO:0000256" key="4">
    <source>
        <dbReference type="ARBA" id="ARBA00022448"/>
    </source>
</evidence>
<keyword evidence="16" id="KW-1185">Reference proteome</keyword>
<dbReference type="OrthoDB" id="9807950at2"/>
<evidence type="ECO:0000256" key="6">
    <source>
        <dbReference type="ARBA" id="ARBA00022692"/>
    </source>
</evidence>
<dbReference type="GO" id="GO:0005886">
    <property type="term" value="C:plasma membrane"/>
    <property type="evidence" value="ECO:0007669"/>
    <property type="project" value="UniProtKB-SubCell"/>
</dbReference>
<dbReference type="RefSeq" id="WP_012385728.1">
    <property type="nucleotide sequence ID" value="NC_010581.1"/>
</dbReference>
<comment type="function">
    <text evidence="12 13">Required for formation of the rod structure in the basal body of the flagellar apparatus. Together with FliI and FliH, may constitute the export apparatus of flagellin.</text>
</comment>
<evidence type="ECO:0000256" key="5">
    <source>
        <dbReference type="ARBA" id="ARBA00022475"/>
    </source>
</evidence>
<name>B2IK02_BEII9</name>
<reference evidence="16" key="1">
    <citation type="submission" date="2008-03" db="EMBL/GenBank/DDBJ databases">
        <title>Complete sequence of chromosome of Beijerinckia indica subsp. indica ATCC 9039.</title>
        <authorList>
            <consortium name="US DOE Joint Genome Institute"/>
            <person name="Copeland A."/>
            <person name="Lucas S."/>
            <person name="Lapidus A."/>
            <person name="Glavina del Rio T."/>
            <person name="Dalin E."/>
            <person name="Tice H."/>
            <person name="Bruce D."/>
            <person name="Goodwin L."/>
            <person name="Pitluck S."/>
            <person name="LaButti K."/>
            <person name="Schmutz J."/>
            <person name="Larimer F."/>
            <person name="Land M."/>
            <person name="Hauser L."/>
            <person name="Kyrpides N."/>
            <person name="Mikhailova N."/>
            <person name="Dunfield P.F."/>
            <person name="Dedysh S.N."/>
            <person name="Liesack W."/>
            <person name="Saw J.H."/>
            <person name="Alam M."/>
            <person name="Chen Y."/>
            <person name="Murrell J.C."/>
            <person name="Richardson P."/>
        </authorList>
    </citation>
    <scope>NUCLEOTIDE SEQUENCE [LARGE SCALE GENOMIC DNA]</scope>
    <source>
        <strain evidence="16">ATCC 9039 / DSM 1715 / NCIMB 8712</strain>
    </source>
</reference>
<feature type="transmembrane region" description="Helical" evidence="13">
    <location>
        <begin position="187"/>
        <end position="214"/>
    </location>
</feature>
<dbReference type="HOGENOM" id="CLU_041013_1_2_5"/>
<evidence type="ECO:0000256" key="1">
    <source>
        <dbReference type="ARBA" id="ARBA00004651"/>
    </source>
</evidence>
<keyword evidence="9 13" id="KW-1133">Transmembrane helix</keyword>
<dbReference type="PANTHER" id="PTHR30531:SF12">
    <property type="entry name" value="FLAGELLAR BIOSYNTHETIC PROTEIN FLHB"/>
    <property type="match status" value="1"/>
</dbReference>
<comment type="caution">
    <text evidence="13">Lacks conserved residue(s) required for the propagation of feature annotation.</text>
</comment>
<comment type="similarity">
    <text evidence="2 13">Belongs to the type III secretion exporter family.</text>
</comment>
<organism evidence="15 16">
    <name type="scientific">Beijerinckia indica subsp. indica (strain ATCC 9039 / DSM 1715 / NCIMB 8712)</name>
    <dbReference type="NCBI Taxonomy" id="395963"/>
    <lineage>
        <taxon>Bacteria</taxon>
        <taxon>Pseudomonadati</taxon>
        <taxon>Pseudomonadota</taxon>
        <taxon>Alphaproteobacteria</taxon>
        <taxon>Hyphomicrobiales</taxon>
        <taxon>Beijerinckiaceae</taxon>
        <taxon>Beijerinckia</taxon>
    </lineage>
</organism>
<evidence type="ECO:0000256" key="8">
    <source>
        <dbReference type="ARBA" id="ARBA00022927"/>
    </source>
</evidence>
<keyword evidence="5 13" id="KW-1003">Cell membrane</keyword>
<evidence type="ECO:0000256" key="9">
    <source>
        <dbReference type="ARBA" id="ARBA00022989"/>
    </source>
</evidence>
<evidence type="ECO:0000256" key="10">
    <source>
        <dbReference type="ARBA" id="ARBA00023136"/>
    </source>
</evidence>
<keyword evidence="8 13" id="KW-0653">Protein transport</keyword>
<dbReference type="KEGG" id="bid:Bind_2808"/>
<dbReference type="Pfam" id="PF01312">
    <property type="entry name" value="Bac_export_2"/>
    <property type="match status" value="1"/>
</dbReference>
<keyword evidence="10 13" id="KW-0472">Membrane</keyword>
<keyword evidence="15" id="KW-0969">Cilium</keyword>
<dbReference type="PANTHER" id="PTHR30531">
    <property type="entry name" value="FLAGELLAR BIOSYNTHETIC PROTEIN FLHB"/>
    <property type="match status" value="1"/>
</dbReference>
<keyword evidence="15" id="KW-0282">Flagellum</keyword>
<evidence type="ECO:0000256" key="3">
    <source>
        <dbReference type="ARBA" id="ARBA00021622"/>
    </source>
</evidence>
<keyword evidence="4 13" id="KW-0813">Transport</keyword>
<dbReference type="AlphaFoldDB" id="B2IK02"/>
<dbReference type="MEROPS" id="N06.A01"/>
<dbReference type="Gene3D" id="3.40.1690.10">
    <property type="entry name" value="secretion proteins EscU"/>
    <property type="match status" value="1"/>
</dbReference>
<dbReference type="PRINTS" id="PR00950">
    <property type="entry name" value="TYPE3IMSPROT"/>
</dbReference>
<evidence type="ECO:0000256" key="14">
    <source>
        <dbReference type="SAM" id="MobiDB-lite"/>
    </source>
</evidence>
<dbReference type="Proteomes" id="UP000001695">
    <property type="component" value="Chromosome"/>
</dbReference>
<dbReference type="InterPro" id="IPR006135">
    <property type="entry name" value="T3SS_substrate_exporter"/>
</dbReference>
<dbReference type="Gene3D" id="6.10.250.2080">
    <property type="match status" value="1"/>
</dbReference>
<evidence type="ECO:0000256" key="2">
    <source>
        <dbReference type="ARBA" id="ARBA00010690"/>
    </source>
</evidence>
<dbReference type="GO" id="GO:0044780">
    <property type="term" value="P:bacterial-type flagellum assembly"/>
    <property type="evidence" value="ECO:0007669"/>
    <property type="project" value="InterPro"/>
</dbReference>
<feature type="region of interest" description="Disordered" evidence="14">
    <location>
        <begin position="1"/>
        <end position="20"/>
    </location>
</feature>
<evidence type="ECO:0000256" key="12">
    <source>
        <dbReference type="ARBA" id="ARBA00025078"/>
    </source>
</evidence>
<dbReference type="NCBIfam" id="TIGR00328">
    <property type="entry name" value="flhB"/>
    <property type="match status" value="1"/>
</dbReference>
<keyword evidence="6 13" id="KW-0812">Transmembrane</keyword>
<comment type="subcellular location">
    <subcellularLocation>
        <location evidence="1">Cell membrane</location>
        <topology evidence="1">Multi-pass membrane protein</topology>
    </subcellularLocation>
</comment>
<accession>B2IK02</accession>
<feature type="transmembrane region" description="Helical" evidence="13">
    <location>
        <begin position="34"/>
        <end position="51"/>
    </location>
</feature>
<keyword evidence="15" id="KW-0966">Cell projection</keyword>
<dbReference type="InterPro" id="IPR029025">
    <property type="entry name" value="T3SS_substrate_exporter_C"/>
</dbReference>
<evidence type="ECO:0000256" key="11">
    <source>
        <dbReference type="ARBA" id="ARBA00023225"/>
    </source>
</evidence>
<feature type="transmembrane region" description="Helical" evidence="13">
    <location>
        <begin position="148"/>
        <end position="167"/>
    </location>
</feature>
<protein>
    <recommendedName>
        <fullName evidence="3 13">Flagellar biosynthetic protein FlhB</fullName>
    </recommendedName>
</protein>
<evidence type="ECO:0000256" key="7">
    <source>
        <dbReference type="ARBA" id="ARBA00022795"/>
    </source>
</evidence>
<dbReference type="InterPro" id="IPR006136">
    <property type="entry name" value="FlhB"/>
</dbReference>